<sequence length="146" mass="16462">MTTRFEKLREQGSKGKRANALILEEFQWDNEWVDVTAELVHQNDAMDDDNPLLWSHVDEAVGATDGLSGRHLSRRARGDFSESSPPAGSNIFYTRRTSVVVHDEDLRAELEAEDIDSDMETNGEDNDGPTRAIDIDPDFQLDLDLD</sequence>
<feature type="compositionally biased region" description="Acidic residues" evidence="1">
    <location>
        <begin position="111"/>
        <end position="127"/>
    </location>
</feature>
<evidence type="ECO:0000256" key="1">
    <source>
        <dbReference type="SAM" id="MobiDB-lite"/>
    </source>
</evidence>
<dbReference type="EnsemblPlants" id="TraesCS6A02G166600.1">
    <property type="protein sequence ID" value="TraesCS6A02G166600.1.cds1"/>
    <property type="gene ID" value="TraesCS6A02G166600"/>
</dbReference>
<dbReference type="Proteomes" id="UP000019116">
    <property type="component" value="Chromosome 6A"/>
</dbReference>
<name>A0A3B6NPF9_WHEAT</name>
<reference evidence="2" key="1">
    <citation type="submission" date="2018-08" db="EMBL/GenBank/DDBJ databases">
        <authorList>
            <person name="Rossello M."/>
        </authorList>
    </citation>
    <scope>NUCLEOTIDE SEQUENCE [LARGE SCALE GENOMIC DNA]</scope>
    <source>
        <strain evidence="2">cv. Chinese Spring</strain>
    </source>
</reference>
<keyword evidence="3" id="KW-1185">Reference proteome</keyword>
<dbReference type="Gramene" id="TraesCS6A03G0409000.1">
    <property type="protein sequence ID" value="TraesCS6A03G0409000.1.CDS1"/>
    <property type="gene ID" value="TraesCS6A03G0409000"/>
</dbReference>
<evidence type="ECO:0000313" key="2">
    <source>
        <dbReference type="EnsemblPlants" id="TraesCS6A02G166600.1.cds1"/>
    </source>
</evidence>
<dbReference type="Gramene" id="TraesCS6A02G166600.1">
    <property type="protein sequence ID" value="TraesCS6A02G166600.1.cds1"/>
    <property type="gene ID" value="TraesCS6A02G166600"/>
</dbReference>
<feature type="region of interest" description="Disordered" evidence="1">
    <location>
        <begin position="65"/>
        <end position="90"/>
    </location>
</feature>
<feature type="region of interest" description="Disordered" evidence="1">
    <location>
        <begin position="111"/>
        <end position="146"/>
    </location>
</feature>
<feature type="compositionally biased region" description="Acidic residues" evidence="1">
    <location>
        <begin position="135"/>
        <end position="146"/>
    </location>
</feature>
<dbReference type="AlphaFoldDB" id="A0A3B6NPF9"/>
<protein>
    <submittedName>
        <fullName evidence="2">Uncharacterized protein</fullName>
    </submittedName>
</protein>
<feature type="compositionally biased region" description="Polar residues" evidence="1">
    <location>
        <begin position="81"/>
        <end position="90"/>
    </location>
</feature>
<dbReference type="OrthoDB" id="695404at2759"/>
<organism evidence="2">
    <name type="scientific">Triticum aestivum</name>
    <name type="common">Wheat</name>
    <dbReference type="NCBI Taxonomy" id="4565"/>
    <lineage>
        <taxon>Eukaryota</taxon>
        <taxon>Viridiplantae</taxon>
        <taxon>Streptophyta</taxon>
        <taxon>Embryophyta</taxon>
        <taxon>Tracheophyta</taxon>
        <taxon>Spermatophyta</taxon>
        <taxon>Magnoliopsida</taxon>
        <taxon>Liliopsida</taxon>
        <taxon>Poales</taxon>
        <taxon>Poaceae</taxon>
        <taxon>BOP clade</taxon>
        <taxon>Pooideae</taxon>
        <taxon>Triticodae</taxon>
        <taxon>Triticeae</taxon>
        <taxon>Triticinae</taxon>
        <taxon>Triticum</taxon>
    </lineage>
</organism>
<accession>A0A3B6NPF9</accession>
<reference evidence="2" key="2">
    <citation type="submission" date="2018-10" db="UniProtKB">
        <authorList>
            <consortium name="EnsemblPlants"/>
        </authorList>
    </citation>
    <scope>IDENTIFICATION</scope>
</reference>
<proteinExistence type="predicted"/>
<evidence type="ECO:0000313" key="3">
    <source>
        <dbReference type="Proteomes" id="UP000019116"/>
    </source>
</evidence>